<reference evidence="12" key="1">
    <citation type="journal article" date="2021" name="Arch. Microbiol.">
        <title>Methyloradius palustris gen. nov., sp. nov., a methanol-oxidizing bacterium isolated from snow.</title>
        <authorList>
            <person name="Miyadera T."/>
            <person name="Kojima H."/>
            <person name="Fukui M."/>
        </authorList>
    </citation>
    <scope>NUCLEOTIDE SEQUENCE</scope>
    <source>
        <strain evidence="12">Zm11</strain>
    </source>
</reference>
<comment type="subcellular location">
    <subcellularLocation>
        <location evidence="2">Cell membrane</location>
        <topology evidence="2">Multi-pass membrane protein</topology>
    </subcellularLocation>
</comment>
<organism evidence="12 13">
    <name type="scientific">Methyloradius palustris</name>
    <dbReference type="NCBI Taxonomy" id="2778876"/>
    <lineage>
        <taxon>Bacteria</taxon>
        <taxon>Pseudomonadati</taxon>
        <taxon>Pseudomonadota</taxon>
        <taxon>Betaproteobacteria</taxon>
        <taxon>Nitrosomonadales</taxon>
        <taxon>Methylophilaceae</taxon>
        <taxon>Methyloradius</taxon>
    </lineage>
</organism>
<accession>A0A8D5JVV8</accession>
<dbReference type="RefSeq" id="WP_221765022.1">
    <property type="nucleotide sequence ID" value="NZ_AP024110.1"/>
</dbReference>
<feature type="transmembrane region" description="Helical" evidence="10">
    <location>
        <begin position="177"/>
        <end position="199"/>
    </location>
</feature>
<dbReference type="EC" id="2.7.13.3" evidence="3"/>
<dbReference type="PANTHER" id="PTHR44936:SF10">
    <property type="entry name" value="SENSOR PROTEIN RSTB"/>
    <property type="match status" value="1"/>
</dbReference>
<feature type="transmembrane region" description="Helical" evidence="10">
    <location>
        <begin position="108"/>
        <end position="141"/>
    </location>
</feature>
<evidence type="ECO:0000256" key="1">
    <source>
        <dbReference type="ARBA" id="ARBA00000085"/>
    </source>
</evidence>
<dbReference type="InterPro" id="IPR050980">
    <property type="entry name" value="2C_sensor_his_kinase"/>
</dbReference>
<dbReference type="SUPFAM" id="SSF47384">
    <property type="entry name" value="Homodimeric domain of signal transducing histidine kinase"/>
    <property type="match status" value="1"/>
</dbReference>
<feature type="transmembrane region" description="Helical" evidence="10">
    <location>
        <begin position="78"/>
        <end position="96"/>
    </location>
</feature>
<dbReference type="EMBL" id="AP024110">
    <property type="protein sequence ID" value="BCM24494.1"/>
    <property type="molecule type" value="Genomic_DNA"/>
</dbReference>
<dbReference type="Pfam" id="PF00512">
    <property type="entry name" value="HisKA"/>
    <property type="match status" value="1"/>
</dbReference>
<dbReference type="PANTHER" id="PTHR44936">
    <property type="entry name" value="SENSOR PROTEIN CREC"/>
    <property type="match status" value="1"/>
</dbReference>
<keyword evidence="5" id="KW-0597">Phosphoprotein</keyword>
<dbReference type="PROSITE" id="PS50109">
    <property type="entry name" value="HIS_KIN"/>
    <property type="match status" value="1"/>
</dbReference>
<keyword evidence="13" id="KW-1185">Reference proteome</keyword>
<dbReference type="Proteomes" id="UP000826722">
    <property type="component" value="Chromosome"/>
</dbReference>
<dbReference type="InterPro" id="IPR036890">
    <property type="entry name" value="HATPase_C_sf"/>
</dbReference>
<keyword evidence="6" id="KW-0808">Transferase</keyword>
<evidence type="ECO:0000256" key="3">
    <source>
        <dbReference type="ARBA" id="ARBA00012438"/>
    </source>
</evidence>
<dbReference type="KEGG" id="mpau:ZMTM_07530"/>
<evidence type="ECO:0000313" key="12">
    <source>
        <dbReference type="EMBL" id="BCM24494.1"/>
    </source>
</evidence>
<keyword evidence="10" id="KW-0472">Membrane</keyword>
<sequence>MSASSLSSVTTLTNLRRLVWLRFLMAALLGISTLVAIEFYDLDIPMRIISSAAILALVVNLTTLWRLRHSTTVSNPELFIQLLLDILILTAVFYDTGGYSNPFIWMFLLSIVVSAVALPWLYTWVIAGVSIACYSSLMFWYKPLNLMMSKMIGMDGMAGMSDHDMPMSSMPMDHTGFGIHLVGMWAGFVVAAVVIAIFVERMAFNLREHDRLLAETREKMLENERMLALGTLAAGAAHELSTPLSTIAILLQELRQGHSKDELDQSLEIMTKQVDVCKQALLSITLSGGNVRAEAGQRTTIRIFLEQVLQQWQDRRPGIVMQTKLSGIEPLAVITDRALGQAFVNLLDNAADASPQAVEVDANWTATDLVLDIHDQGEGLDISTLHQIGQAGFTTKEDMGGLGLGVFLAKSVIERLGGTLQFIMRETGGTLTRITLPLDKLKV</sequence>
<dbReference type="Pfam" id="PF25323">
    <property type="entry name" value="6TM_PilS"/>
    <property type="match status" value="1"/>
</dbReference>
<keyword evidence="7" id="KW-0547">Nucleotide-binding</keyword>
<dbReference type="GO" id="GO:0005524">
    <property type="term" value="F:ATP binding"/>
    <property type="evidence" value="ECO:0007669"/>
    <property type="project" value="UniProtKB-KW"/>
</dbReference>
<keyword evidence="4" id="KW-1003">Cell membrane</keyword>
<keyword evidence="8 12" id="KW-0418">Kinase</keyword>
<feature type="transmembrane region" description="Helical" evidence="10">
    <location>
        <begin position="20"/>
        <end position="40"/>
    </location>
</feature>
<keyword evidence="9" id="KW-0067">ATP-binding</keyword>
<dbReference type="SMART" id="SM00387">
    <property type="entry name" value="HATPase_c"/>
    <property type="match status" value="1"/>
</dbReference>
<proteinExistence type="predicted"/>
<dbReference type="Gene3D" id="1.10.287.130">
    <property type="match status" value="1"/>
</dbReference>
<dbReference type="PRINTS" id="PR00344">
    <property type="entry name" value="BCTRLSENSOR"/>
</dbReference>
<evidence type="ECO:0000256" key="2">
    <source>
        <dbReference type="ARBA" id="ARBA00004651"/>
    </source>
</evidence>
<evidence type="ECO:0000256" key="6">
    <source>
        <dbReference type="ARBA" id="ARBA00022679"/>
    </source>
</evidence>
<evidence type="ECO:0000256" key="5">
    <source>
        <dbReference type="ARBA" id="ARBA00022553"/>
    </source>
</evidence>
<dbReference type="InterPro" id="IPR003594">
    <property type="entry name" value="HATPase_dom"/>
</dbReference>
<evidence type="ECO:0000259" key="11">
    <source>
        <dbReference type="PROSITE" id="PS50109"/>
    </source>
</evidence>
<dbReference type="GO" id="GO:0000155">
    <property type="term" value="F:phosphorelay sensor kinase activity"/>
    <property type="evidence" value="ECO:0007669"/>
    <property type="project" value="InterPro"/>
</dbReference>
<comment type="catalytic activity">
    <reaction evidence="1">
        <text>ATP + protein L-histidine = ADP + protein N-phospho-L-histidine.</text>
        <dbReference type="EC" id="2.7.13.3"/>
    </reaction>
</comment>
<gene>
    <name evidence="12" type="primary">roxS</name>
    <name evidence="12" type="ORF">ZMTM_07530</name>
</gene>
<evidence type="ECO:0000256" key="10">
    <source>
        <dbReference type="SAM" id="Phobius"/>
    </source>
</evidence>
<dbReference type="InterPro" id="IPR005467">
    <property type="entry name" value="His_kinase_dom"/>
</dbReference>
<evidence type="ECO:0000256" key="8">
    <source>
        <dbReference type="ARBA" id="ARBA00022777"/>
    </source>
</evidence>
<protein>
    <recommendedName>
        <fullName evidence="3">histidine kinase</fullName>
        <ecNumber evidence="3">2.7.13.3</ecNumber>
    </recommendedName>
</protein>
<keyword evidence="10" id="KW-0812">Transmembrane</keyword>
<dbReference type="AlphaFoldDB" id="A0A8D5JVV8"/>
<evidence type="ECO:0000256" key="4">
    <source>
        <dbReference type="ARBA" id="ARBA00022475"/>
    </source>
</evidence>
<dbReference type="Gene3D" id="3.30.565.10">
    <property type="entry name" value="Histidine kinase-like ATPase, C-terminal domain"/>
    <property type="match status" value="1"/>
</dbReference>
<feature type="domain" description="Histidine kinase" evidence="11">
    <location>
        <begin position="235"/>
        <end position="440"/>
    </location>
</feature>
<dbReference type="SUPFAM" id="SSF55874">
    <property type="entry name" value="ATPase domain of HSP90 chaperone/DNA topoisomerase II/histidine kinase"/>
    <property type="match status" value="1"/>
</dbReference>
<evidence type="ECO:0000256" key="7">
    <source>
        <dbReference type="ARBA" id="ARBA00022741"/>
    </source>
</evidence>
<name>A0A8D5JVV8_9PROT</name>
<evidence type="ECO:0000313" key="13">
    <source>
        <dbReference type="Proteomes" id="UP000826722"/>
    </source>
</evidence>
<dbReference type="InterPro" id="IPR004358">
    <property type="entry name" value="Sig_transdc_His_kin-like_C"/>
</dbReference>
<dbReference type="Pfam" id="PF02518">
    <property type="entry name" value="HATPase_c"/>
    <property type="match status" value="1"/>
</dbReference>
<feature type="transmembrane region" description="Helical" evidence="10">
    <location>
        <begin position="47"/>
        <end position="66"/>
    </location>
</feature>
<dbReference type="InterPro" id="IPR036097">
    <property type="entry name" value="HisK_dim/P_sf"/>
</dbReference>
<dbReference type="GO" id="GO:0005886">
    <property type="term" value="C:plasma membrane"/>
    <property type="evidence" value="ECO:0007669"/>
    <property type="project" value="UniProtKB-SubCell"/>
</dbReference>
<keyword evidence="10" id="KW-1133">Transmembrane helix</keyword>
<dbReference type="InterPro" id="IPR003661">
    <property type="entry name" value="HisK_dim/P_dom"/>
</dbReference>
<evidence type="ECO:0000256" key="9">
    <source>
        <dbReference type="ARBA" id="ARBA00022840"/>
    </source>
</evidence>